<dbReference type="EC" id="2.7.4.-" evidence="6"/>
<dbReference type="InterPro" id="IPR022486">
    <property type="entry name" value="PPK2_PA0141"/>
</dbReference>
<comment type="catalytic activity">
    <reaction evidence="5">
        <text>[phosphate](n) + ATP = [phosphate](n+1) + ADP</text>
        <dbReference type="Rhea" id="RHEA:19573"/>
        <dbReference type="Rhea" id="RHEA-COMP:9859"/>
        <dbReference type="Rhea" id="RHEA-COMP:14280"/>
        <dbReference type="ChEBI" id="CHEBI:16838"/>
        <dbReference type="ChEBI" id="CHEBI:30616"/>
        <dbReference type="ChEBI" id="CHEBI:456216"/>
    </reaction>
    <physiologicalReaction direction="right-to-left" evidence="5">
        <dbReference type="Rhea" id="RHEA:19575"/>
    </physiologicalReaction>
</comment>
<accession>G4R8R0</accession>
<proteinExistence type="inferred from homology"/>
<protein>
    <recommendedName>
        <fullName evidence="6">ADP/GDP-polyphosphate phosphotransferase</fullName>
        <ecNumber evidence="6">2.7.4.-</ecNumber>
    </recommendedName>
    <alternativeName>
        <fullName evidence="6">Polyphosphate kinase PPK2</fullName>
    </alternativeName>
</protein>
<evidence type="ECO:0000256" key="5">
    <source>
        <dbReference type="ARBA" id="ARBA00024500"/>
    </source>
</evidence>
<evidence type="ECO:0000259" key="7">
    <source>
        <dbReference type="Pfam" id="PF03976"/>
    </source>
</evidence>
<evidence type="ECO:0000256" key="4">
    <source>
        <dbReference type="ARBA" id="ARBA00023310"/>
    </source>
</evidence>
<evidence type="ECO:0000256" key="2">
    <source>
        <dbReference type="ARBA" id="ARBA00022679"/>
    </source>
</evidence>
<comment type="similarity">
    <text evidence="1 6">Belongs to the polyphosphate kinase 2 (PPK2) family. Class I subfamily.</text>
</comment>
<dbReference type="eggNOG" id="COG2326">
    <property type="taxonomic scope" value="Bacteria"/>
</dbReference>
<feature type="domain" description="Polyphosphate kinase-2-related" evidence="7">
    <location>
        <begin position="65"/>
        <end position="290"/>
    </location>
</feature>
<reference evidence="8 9" key="1">
    <citation type="journal article" date="2012" name="J. Bacteriol.">
        <title>Complete genome sequence of Pelagibacterium halotolerans B2T.</title>
        <authorList>
            <person name="Huo Y.Y."/>
            <person name="Cheng H."/>
            <person name="Han X.F."/>
            <person name="Jiang X.W."/>
            <person name="Sun C."/>
            <person name="Zhang X.Q."/>
            <person name="Zhu X.F."/>
            <person name="Liu Y.F."/>
            <person name="Li P.F."/>
            <person name="Ni P.X."/>
            <person name="Wu M."/>
        </authorList>
    </citation>
    <scope>NUCLEOTIDE SEQUENCE [LARGE SCALE GENOMIC DNA]</scope>
    <source>
        <strain evidence="9">DSM 22347 / JCM 15775 / CGMCC 1.7692 / B2</strain>
    </source>
</reference>
<dbReference type="KEGG" id="phl:KKY_301"/>
<evidence type="ECO:0000256" key="3">
    <source>
        <dbReference type="ARBA" id="ARBA00022777"/>
    </source>
</evidence>
<keyword evidence="3 6" id="KW-0418">Kinase</keyword>
<keyword evidence="4" id="KW-0066">ATP synthesis</keyword>
<name>G4R8R0_PELHB</name>
<dbReference type="Pfam" id="PF03976">
    <property type="entry name" value="PPK2"/>
    <property type="match status" value="1"/>
</dbReference>
<gene>
    <name evidence="8" type="ordered locus">KKY_301</name>
</gene>
<dbReference type="Proteomes" id="UP000008850">
    <property type="component" value="Chromosome"/>
</dbReference>
<dbReference type="Gene3D" id="3.40.50.300">
    <property type="entry name" value="P-loop containing nucleotide triphosphate hydrolases"/>
    <property type="match status" value="1"/>
</dbReference>
<comment type="function">
    <text evidence="6">Uses inorganic polyphosphate (polyP) as a donor to convert GDP to GTP or ADP to ATP.</text>
</comment>
<dbReference type="STRING" id="1082931.KKY_301"/>
<keyword evidence="9" id="KW-1185">Reference proteome</keyword>
<dbReference type="PATRIC" id="fig|1082931.4.peg.302"/>
<dbReference type="InterPro" id="IPR022488">
    <property type="entry name" value="PPK2-related"/>
</dbReference>
<dbReference type="AlphaFoldDB" id="G4R8R0"/>
<dbReference type="InterPro" id="IPR027417">
    <property type="entry name" value="P-loop_NTPase"/>
</dbReference>
<evidence type="ECO:0000256" key="6">
    <source>
        <dbReference type="RuleBase" id="RU369062"/>
    </source>
</evidence>
<dbReference type="EMBL" id="CP003075">
    <property type="protein sequence ID" value="AEQ50346.1"/>
    <property type="molecule type" value="Genomic_DNA"/>
</dbReference>
<evidence type="ECO:0000256" key="1">
    <source>
        <dbReference type="ARBA" id="ARBA00009924"/>
    </source>
</evidence>
<dbReference type="HOGENOM" id="CLU_048699_2_2_5"/>
<evidence type="ECO:0000313" key="9">
    <source>
        <dbReference type="Proteomes" id="UP000008850"/>
    </source>
</evidence>
<dbReference type="SUPFAM" id="SSF52540">
    <property type="entry name" value="P-loop containing nucleoside triphosphate hydrolases"/>
    <property type="match status" value="1"/>
</dbReference>
<evidence type="ECO:0000313" key="8">
    <source>
        <dbReference type="EMBL" id="AEQ50346.1"/>
    </source>
</evidence>
<dbReference type="GO" id="GO:0008976">
    <property type="term" value="F:polyphosphate kinase activity"/>
    <property type="evidence" value="ECO:0007669"/>
    <property type="project" value="UniProtKB-UniRule"/>
</dbReference>
<dbReference type="PANTHER" id="PTHR34383">
    <property type="entry name" value="POLYPHOSPHATE:AMP PHOSPHOTRANSFERASE-RELATED"/>
    <property type="match status" value="1"/>
</dbReference>
<dbReference type="NCBIfam" id="TIGR03707">
    <property type="entry name" value="PPK2_P_aer"/>
    <property type="match status" value="1"/>
</dbReference>
<sequence>MTMAISRVHDNGMMRRTHAIMTFATYNAGEDLLCMDDFDLENPELDEAVKDRALTSGGYPYDEKMKTKDYEKHLRALQIELVKLQRHLAGSGERVLALFEGRDSAGKGGTIKRFLENLNPRNARTVALPVPSDRERTQWYFQRYVTHLPSGGEIVLFDRSWYNRAVVEPVMGFCTPAQTENFLHEAPPFERMIAEEGIHLFKFWLEIGREMQLKRFHDRQHDPLKIWKLSPVDLKALEKWDEYTKARNKMFVATDTPDTPWTLIRANDKKRARIAAIQSVLWPIDYADKDFSAIGEIDHKIVMSPEGFLAKTG</sequence>
<comment type="subunit">
    <text evidence="6">Homotetramer.</text>
</comment>
<organism evidence="8 9">
    <name type="scientific">Pelagibacterium halotolerans (strain DSM 22347 / JCM 15775 / CGMCC 1.7692 / B2)</name>
    <dbReference type="NCBI Taxonomy" id="1082931"/>
    <lineage>
        <taxon>Bacteria</taxon>
        <taxon>Pseudomonadati</taxon>
        <taxon>Pseudomonadota</taxon>
        <taxon>Alphaproteobacteria</taxon>
        <taxon>Hyphomicrobiales</taxon>
        <taxon>Devosiaceae</taxon>
        <taxon>Pelagibacterium</taxon>
    </lineage>
</organism>
<keyword evidence="2 6" id="KW-0808">Transferase</keyword>
<dbReference type="PANTHER" id="PTHR34383:SF1">
    <property type="entry name" value="ADP-POLYPHOSPHATE PHOSPHOTRANSFERASE"/>
    <property type="match status" value="1"/>
</dbReference>
<dbReference type="GO" id="GO:0006754">
    <property type="term" value="P:ATP biosynthetic process"/>
    <property type="evidence" value="ECO:0007669"/>
    <property type="project" value="UniProtKB-KW"/>
</dbReference>